<comment type="caution">
    <text evidence="2">The sequence shown here is derived from an EMBL/GenBank/DDBJ whole genome shotgun (WGS) entry which is preliminary data.</text>
</comment>
<evidence type="ECO:0000256" key="1">
    <source>
        <dbReference type="SAM" id="MobiDB-lite"/>
    </source>
</evidence>
<reference evidence="2" key="2">
    <citation type="submission" date="2023-02" db="EMBL/GenBank/DDBJ databases">
        <authorList>
            <consortium name="DOE Joint Genome Institute"/>
            <person name="Mondo S.J."/>
            <person name="Chang Y."/>
            <person name="Wang Y."/>
            <person name="Ahrendt S."/>
            <person name="Andreopoulos W."/>
            <person name="Barry K."/>
            <person name="Beard J."/>
            <person name="Benny G.L."/>
            <person name="Blankenship S."/>
            <person name="Bonito G."/>
            <person name="Cuomo C."/>
            <person name="Desiro A."/>
            <person name="Gervers K.A."/>
            <person name="Hundley H."/>
            <person name="Kuo A."/>
            <person name="LaButti K."/>
            <person name="Lang B.F."/>
            <person name="Lipzen A."/>
            <person name="O'Donnell K."/>
            <person name="Pangilinan J."/>
            <person name="Reynolds N."/>
            <person name="Sandor L."/>
            <person name="Smith M.W."/>
            <person name="Tsang A."/>
            <person name="Grigoriev I.V."/>
            <person name="Stajich J.E."/>
            <person name="Spatafora J.W."/>
        </authorList>
    </citation>
    <scope>NUCLEOTIDE SEQUENCE</scope>
    <source>
        <strain evidence="2">RSA 2281</strain>
    </source>
</reference>
<gene>
    <name evidence="2" type="ORF">BDA99DRAFT_533974</name>
</gene>
<protein>
    <submittedName>
        <fullName evidence="2">Uncharacterized protein</fullName>
    </submittedName>
</protein>
<dbReference type="AlphaFoldDB" id="A0AAD5KHR0"/>
<proteinExistence type="predicted"/>
<reference evidence="2" key="1">
    <citation type="journal article" date="2022" name="IScience">
        <title>Evolution of zygomycete secretomes and the origins of terrestrial fungal ecologies.</title>
        <authorList>
            <person name="Chang Y."/>
            <person name="Wang Y."/>
            <person name="Mondo S."/>
            <person name="Ahrendt S."/>
            <person name="Andreopoulos W."/>
            <person name="Barry K."/>
            <person name="Beard J."/>
            <person name="Benny G.L."/>
            <person name="Blankenship S."/>
            <person name="Bonito G."/>
            <person name="Cuomo C."/>
            <person name="Desiro A."/>
            <person name="Gervers K.A."/>
            <person name="Hundley H."/>
            <person name="Kuo A."/>
            <person name="LaButti K."/>
            <person name="Lang B.F."/>
            <person name="Lipzen A."/>
            <person name="O'Donnell K."/>
            <person name="Pangilinan J."/>
            <person name="Reynolds N."/>
            <person name="Sandor L."/>
            <person name="Smith M.E."/>
            <person name="Tsang A."/>
            <person name="Grigoriev I.V."/>
            <person name="Stajich J.E."/>
            <person name="Spatafora J.W."/>
        </authorList>
    </citation>
    <scope>NUCLEOTIDE SEQUENCE</scope>
    <source>
        <strain evidence="2">RSA 2281</strain>
    </source>
</reference>
<feature type="region of interest" description="Disordered" evidence="1">
    <location>
        <begin position="37"/>
        <end position="64"/>
    </location>
</feature>
<organism evidence="2 3">
    <name type="scientific">Phascolomyces articulosus</name>
    <dbReference type="NCBI Taxonomy" id="60185"/>
    <lineage>
        <taxon>Eukaryota</taxon>
        <taxon>Fungi</taxon>
        <taxon>Fungi incertae sedis</taxon>
        <taxon>Mucoromycota</taxon>
        <taxon>Mucoromycotina</taxon>
        <taxon>Mucoromycetes</taxon>
        <taxon>Mucorales</taxon>
        <taxon>Lichtheimiaceae</taxon>
        <taxon>Phascolomyces</taxon>
    </lineage>
</organism>
<evidence type="ECO:0000313" key="2">
    <source>
        <dbReference type="EMBL" id="KAI9271485.1"/>
    </source>
</evidence>
<name>A0AAD5KHR0_9FUNG</name>
<evidence type="ECO:0000313" key="3">
    <source>
        <dbReference type="Proteomes" id="UP001209540"/>
    </source>
</evidence>
<sequence>MVHRARWNRDRGVVVPGSRHLEEINNLSGIIDEVEREVVEEDKDKNKDEEGQKNNKEEVNRLYNEIENQAESDESDEEQEDEDKSVNCEKQHRTLKYIIVMKIAWRCGIRKKHLLLNRISINKKKKHDVYSPYNSNKIADKVYPISSKIFDVYINGCKTFYADNVAIDHCFDYISNYMMEKEK</sequence>
<feature type="compositionally biased region" description="Basic and acidic residues" evidence="1">
    <location>
        <begin position="42"/>
        <end position="60"/>
    </location>
</feature>
<dbReference type="Proteomes" id="UP001209540">
    <property type="component" value="Unassembled WGS sequence"/>
</dbReference>
<keyword evidence="3" id="KW-1185">Reference proteome</keyword>
<dbReference type="EMBL" id="JAIXMP010000006">
    <property type="protein sequence ID" value="KAI9271485.1"/>
    <property type="molecule type" value="Genomic_DNA"/>
</dbReference>
<accession>A0AAD5KHR0</accession>